<dbReference type="PROSITE" id="PS51318">
    <property type="entry name" value="TAT"/>
    <property type="match status" value="1"/>
</dbReference>
<accession>A0A3D9SRL4</accession>
<feature type="signal peptide" evidence="1">
    <location>
        <begin position="1"/>
        <end position="31"/>
    </location>
</feature>
<keyword evidence="1" id="KW-0732">Signal</keyword>
<evidence type="ECO:0000256" key="1">
    <source>
        <dbReference type="SAM" id="SignalP"/>
    </source>
</evidence>
<keyword evidence="3" id="KW-1185">Reference proteome</keyword>
<organism evidence="2 3">
    <name type="scientific">Thermomonospora umbrina</name>
    <dbReference type="NCBI Taxonomy" id="111806"/>
    <lineage>
        <taxon>Bacteria</taxon>
        <taxon>Bacillati</taxon>
        <taxon>Actinomycetota</taxon>
        <taxon>Actinomycetes</taxon>
        <taxon>Streptosporangiales</taxon>
        <taxon>Thermomonosporaceae</taxon>
        <taxon>Thermomonospora</taxon>
    </lineage>
</organism>
<proteinExistence type="predicted"/>
<comment type="caution">
    <text evidence="2">The sequence shown here is derived from an EMBL/GenBank/DDBJ whole genome shotgun (WGS) entry which is preliminary data.</text>
</comment>
<evidence type="ECO:0008006" key="4">
    <source>
        <dbReference type="Google" id="ProtNLM"/>
    </source>
</evidence>
<protein>
    <recommendedName>
        <fullName evidence="4">Peptidase inhibitor family I36</fullName>
    </recommendedName>
</protein>
<gene>
    <name evidence="2" type="ORF">DFJ69_3731</name>
</gene>
<dbReference type="RefSeq" id="WP_116023727.1">
    <property type="nucleotide sequence ID" value="NZ_QTTT01000001.1"/>
</dbReference>
<evidence type="ECO:0000313" key="3">
    <source>
        <dbReference type="Proteomes" id="UP000256661"/>
    </source>
</evidence>
<dbReference type="InterPro" id="IPR006311">
    <property type="entry name" value="TAT_signal"/>
</dbReference>
<reference evidence="2 3" key="1">
    <citation type="submission" date="2018-08" db="EMBL/GenBank/DDBJ databases">
        <title>Sequencing the genomes of 1000 actinobacteria strains.</title>
        <authorList>
            <person name="Klenk H.-P."/>
        </authorList>
    </citation>
    <scope>NUCLEOTIDE SEQUENCE [LARGE SCALE GENOMIC DNA]</scope>
    <source>
        <strain evidence="2 3">DSM 43927</strain>
    </source>
</reference>
<dbReference type="Proteomes" id="UP000256661">
    <property type="component" value="Unassembled WGS sequence"/>
</dbReference>
<sequence>MPQPKGPAKRRRILHRAGAALGLALGTTVFAASPASAHTIGEAVVSNQGCGWANGGYTVLQRDDLWDRDNNMPLGEVYVLWNGTYRENCIVTLRVGRADGVASWTEAVLERQGMPTLRDEGNYAHYAAVSGYAAGTCIKWTGAIQKIYGGGIIASTTTTWRYCS</sequence>
<dbReference type="EMBL" id="QTTT01000001">
    <property type="protein sequence ID" value="REE98247.1"/>
    <property type="molecule type" value="Genomic_DNA"/>
</dbReference>
<evidence type="ECO:0000313" key="2">
    <source>
        <dbReference type="EMBL" id="REE98247.1"/>
    </source>
</evidence>
<dbReference type="OrthoDB" id="1099523at2"/>
<feature type="chain" id="PRO_5039604256" description="Peptidase inhibitor family I36" evidence="1">
    <location>
        <begin position="32"/>
        <end position="164"/>
    </location>
</feature>
<dbReference type="AlphaFoldDB" id="A0A3D9SRL4"/>
<name>A0A3D9SRL4_9ACTN</name>